<dbReference type="Gene3D" id="3.40.50.720">
    <property type="entry name" value="NAD(P)-binding Rossmann-like Domain"/>
    <property type="match status" value="1"/>
</dbReference>
<dbReference type="InterPro" id="IPR013116">
    <property type="entry name" value="KARI_N"/>
</dbReference>
<evidence type="ECO:0000313" key="13">
    <source>
        <dbReference type="EMBL" id="MCU6698831.1"/>
    </source>
</evidence>
<dbReference type="InterPro" id="IPR036291">
    <property type="entry name" value="NAD(P)-bd_dom_sf"/>
</dbReference>
<dbReference type="PROSITE" id="PS51851">
    <property type="entry name" value="KARI_C"/>
    <property type="match status" value="1"/>
</dbReference>
<proteinExistence type="inferred from homology"/>
<dbReference type="Pfam" id="PF07991">
    <property type="entry name" value="KARI_N"/>
    <property type="match status" value="1"/>
</dbReference>
<feature type="domain" description="KARI C-terminal knotted" evidence="12">
    <location>
        <begin position="184"/>
        <end position="331"/>
    </location>
</feature>
<dbReference type="PANTHER" id="PTHR21371:SF1">
    <property type="entry name" value="KETOL-ACID REDUCTOISOMERASE, MITOCHONDRIAL"/>
    <property type="match status" value="1"/>
</dbReference>
<organism evidence="13 14">
    <name type="scientific">Dorea ammoniilytica</name>
    <dbReference type="NCBI Taxonomy" id="2981788"/>
    <lineage>
        <taxon>Bacteria</taxon>
        <taxon>Bacillati</taxon>
        <taxon>Bacillota</taxon>
        <taxon>Clostridia</taxon>
        <taxon>Lachnospirales</taxon>
        <taxon>Lachnospiraceae</taxon>
        <taxon>Dorea</taxon>
    </lineage>
</organism>
<evidence type="ECO:0000256" key="2">
    <source>
        <dbReference type="ARBA" id="ARBA00004885"/>
    </source>
</evidence>
<feature type="binding site" evidence="9 10">
    <location>
        <position position="192"/>
    </location>
    <ligand>
        <name>Mg(2+)</name>
        <dbReference type="ChEBI" id="CHEBI:18420"/>
        <label>1</label>
    </ligand>
</feature>
<evidence type="ECO:0000256" key="4">
    <source>
        <dbReference type="ARBA" id="ARBA00022605"/>
    </source>
</evidence>
<comment type="catalytic activity">
    <reaction evidence="9">
        <text>(2R)-2,3-dihydroxy-3-methylbutanoate + NADP(+) = (2S)-2-acetolactate + NADPH + H(+)</text>
        <dbReference type="Rhea" id="RHEA:22068"/>
        <dbReference type="ChEBI" id="CHEBI:15378"/>
        <dbReference type="ChEBI" id="CHEBI:49072"/>
        <dbReference type="ChEBI" id="CHEBI:57783"/>
        <dbReference type="ChEBI" id="CHEBI:58349"/>
        <dbReference type="ChEBI" id="CHEBI:58476"/>
        <dbReference type="EC" id="1.1.1.86"/>
    </reaction>
</comment>
<dbReference type="Proteomes" id="UP001207605">
    <property type="component" value="Unassembled WGS sequence"/>
</dbReference>
<comment type="caution">
    <text evidence="13">The sequence shown here is derived from an EMBL/GenBank/DDBJ whole genome shotgun (WGS) entry which is preliminary data.</text>
</comment>
<dbReference type="NCBIfam" id="NF009940">
    <property type="entry name" value="PRK13403.1"/>
    <property type="match status" value="1"/>
</dbReference>
<comment type="pathway">
    <text evidence="1 9">Amino-acid biosynthesis; L-valine biosynthesis; L-valine from pyruvate: step 2/4.</text>
</comment>
<dbReference type="Pfam" id="PF01450">
    <property type="entry name" value="KARI_C"/>
    <property type="match status" value="1"/>
</dbReference>
<dbReference type="PANTHER" id="PTHR21371">
    <property type="entry name" value="KETOL-ACID REDUCTOISOMERASE, MITOCHONDRIAL"/>
    <property type="match status" value="1"/>
</dbReference>
<feature type="binding site" evidence="9">
    <location>
        <position position="135"/>
    </location>
    <ligand>
        <name>NADP(+)</name>
        <dbReference type="ChEBI" id="CHEBI:58349"/>
    </ligand>
</feature>
<dbReference type="HAMAP" id="MF_00435">
    <property type="entry name" value="IlvC"/>
    <property type="match status" value="1"/>
</dbReference>
<keyword evidence="5 9" id="KW-0479">Metal-binding</keyword>
<gene>
    <name evidence="9 13" type="primary">ilvC</name>
    <name evidence="13" type="ORF">OCV65_01055</name>
</gene>
<accession>A0ABT2S2M6</accession>
<keyword evidence="4 9" id="KW-0028">Amino-acid biosynthesis</keyword>
<dbReference type="SUPFAM" id="SSF48179">
    <property type="entry name" value="6-phosphogluconate dehydrogenase C-terminal domain-like"/>
    <property type="match status" value="1"/>
</dbReference>
<dbReference type="EMBL" id="JAOQJV010000001">
    <property type="protein sequence ID" value="MCU6698831.1"/>
    <property type="molecule type" value="Genomic_DNA"/>
</dbReference>
<evidence type="ECO:0000256" key="10">
    <source>
        <dbReference type="PROSITE-ProRule" id="PRU01198"/>
    </source>
</evidence>
<keyword evidence="9" id="KW-0521">NADP</keyword>
<dbReference type="EC" id="1.1.1.86" evidence="9"/>
<evidence type="ECO:0000256" key="6">
    <source>
        <dbReference type="ARBA" id="ARBA00022842"/>
    </source>
</evidence>
<dbReference type="NCBIfam" id="NF004017">
    <property type="entry name" value="PRK05479.1"/>
    <property type="match status" value="1"/>
</dbReference>
<keyword evidence="14" id="KW-1185">Reference proteome</keyword>
<evidence type="ECO:0000313" key="14">
    <source>
        <dbReference type="Proteomes" id="UP001207605"/>
    </source>
</evidence>
<comment type="cofactor">
    <cofactor evidence="9">
        <name>Mg(2+)</name>
        <dbReference type="ChEBI" id="CHEBI:18420"/>
    </cofactor>
    <text evidence="9">Binds 2 magnesium ions per subunit.</text>
</comment>
<dbReference type="SUPFAM" id="SSF51735">
    <property type="entry name" value="NAD(P)-binding Rossmann-fold domains"/>
    <property type="match status" value="1"/>
</dbReference>
<dbReference type="Gene3D" id="6.10.240.10">
    <property type="match status" value="1"/>
</dbReference>
<keyword evidence="8 9" id="KW-0100">Branched-chain amino acid biosynthesis</keyword>
<feature type="binding site" evidence="9 10">
    <location>
        <position position="192"/>
    </location>
    <ligand>
        <name>Mg(2+)</name>
        <dbReference type="ChEBI" id="CHEBI:18420"/>
        <label>2</label>
    </ligand>
</feature>
<comment type="similarity">
    <text evidence="3 9 10">Belongs to the ketol-acid reductoisomerase family.</text>
</comment>
<protein>
    <recommendedName>
        <fullName evidence="9">Ketol-acid reductoisomerase (NADP(+))</fullName>
        <shortName evidence="9">KARI</shortName>
        <ecNumber evidence="9">1.1.1.86</ecNumber>
    </recommendedName>
    <alternativeName>
        <fullName evidence="9">Acetohydroxy-acid isomeroreductase</fullName>
        <shortName evidence="9">AHIR</shortName>
    </alternativeName>
    <alternativeName>
        <fullName evidence="9">Alpha-keto-beta-hydroxylacyl reductoisomerase</fullName>
    </alternativeName>
</protein>
<dbReference type="PROSITE" id="PS51850">
    <property type="entry name" value="KARI_N"/>
    <property type="match status" value="1"/>
</dbReference>
<evidence type="ECO:0000256" key="8">
    <source>
        <dbReference type="ARBA" id="ARBA00023304"/>
    </source>
</evidence>
<feature type="binding site" evidence="9">
    <location>
        <begin position="26"/>
        <end position="29"/>
    </location>
    <ligand>
        <name>NADP(+)</name>
        <dbReference type="ChEBI" id="CHEBI:58349"/>
    </ligand>
</feature>
<evidence type="ECO:0000256" key="3">
    <source>
        <dbReference type="ARBA" id="ARBA00010318"/>
    </source>
</evidence>
<evidence type="ECO:0000256" key="7">
    <source>
        <dbReference type="ARBA" id="ARBA00023002"/>
    </source>
</evidence>
<dbReference type="NCBIfam" id="TIGR00465">
    <property type="entry name" value="ilvC"/>
    <property type="match status" value="1"/>
</dbReference>
<evidence type="ECO:0000259" key="12">
    <source>
        <dbReference type="PROSITE" id="PS51851"/>
    </source>
</evidence>
<feature type="binding site" evidence="9 10">
    <location>
        <position position="196"/>
    </location>
    <ligand>
        <name>Mg(2+)</name>
        <dbReference type="ChEBI" id="CHEBI:18420"/>
        <label>1</label>
    </ligand>
</feature>
<comment type="function">
    <text evidence="9">Involved in the biosynthesis of branched-chain amino acids (BCAA). Catalyzes an alkyl-migration followed by a ketol-acid reduction of (S)-2-acetolactate (S2AL) to yield (R)-2,3-dihydroxy-isovalerate. In the isomerase reaction, S2AL is rearranged via a Mg-dependent methyl migration to produce 3-hydroxy-3-methyl-2-ketobutyrate (HMKB). In the reductase reaction, this 2-ketoacid undergoes a metal-dependent reduction by NADPH to yield (R)-2,3-dihydroxy-isovalerate.</text>
</comment>
<dbReference type="InterPro" id="IPR014359">
    <property type="entry name" value="KARI_prok"/>
</dbReference>
<feature type="active site" evidence="9">
    <location>
        <position position="109"/>
    </location>
</feature>
<sequence length="339" mass="37113">MSARIFYQEDCNLAELEGKKIAIIGYGSQGHAHALNLKESGCDVIVGLYEGSKSWAKAEAQGLKVYTAAEAAKQADIIMILINDEKQAALYKNDIEPNLEEGNMLMFAHGFNIHFNQIVPPKYVDVTMIAPKAPGHTVRSEYQAGKGTPCLVAVEQDYTGKALDRALAYGLGIGGARAGILETTFRTETETDLFGEQAVLCGGVCALMQCGFETLVEAGYDPRNAYFECIHEMKLIVDLIYESGFAGMRYSISNTAEYGDYITGPKVVTAETKKAMKQILKDIQDGSFAKEFLLDMSAAGGQAHFKAMRKLASEHPSEKVGEEIRKLYSWSDSNKLINN</sequence>
<feature type="binding site" evidence="9 10">
    <location>
        <position position="253"/>
    </location>
    <ligand>
        <name>substrate</name>
    </ligand>
</feature>
<reference evidence="13 14" key="1">
    <citation type="journal article" date="2021" name="ISME Commun">
        <title>Automated analysis of genomic sequences facilitates high-throughput and comprehensive description of bacteria.</title>
        <authorList>
            <person name="Hitch T.C.A."/>
        </authorList>
    </citation>
    <scope>NUCLEOTIDE SEQUENCE [LARGE SCALE GENOMIC DNA]</scope>
    <source>
        <strain evidence="13 14">Sanger_02</strain>
    </source>
</reference>
<dbReference type="GO" id="GO:0004455">
    <property type="term" value="F:ketol-acid reductoisomerase activity"/>
    <property type="evidence" value="ECO:0007669"/>
    <property type="project" value="UniProtKB-EC"/>
</dbReference>
<comment type="pathway">
    <text evidence="2 9">Amino-acid biosynthesis; L-isoleucine biosynthesis; L-isoleucine from 2-oxobutanoate: step 2/4.</text>
</comment>
<keyword evidence="6 9" id="KW-0460">Magnesium</keyword>
<name>A0ABT2S2M6_9FIRM</name>
<comment type="caution">
    <text evidence="9">Lacks conserved residue(s) required for the propagation of feature annotation.</text>
</comment>
<dbReference type="InterPro" id="IPR013023">
    <property type="entry name" value="KARI"/>
</dbReference>
<feature type="binding site" evidence="9 10">
    <location>
        <position position="228"/>
    </location>
    <ligand>
        <name>Mg(2+)</name>
        <dbReference type="ChEBI" id="CHEBI:18420"/>
        <label>2</label>
    </ligand>
</feature>
<feature type="binding site" evidence="9">
    <location>
        <position position="52"/>
    </location>
    <ligand>
        <name>NADP(+)</name>
        <dbReference type="ChEBI" id="CHEBI:58349"/>
    </ligand>
</feature>
<dbReference type="InterPro" id="IPR000506">
    <property type="entry name" value="KARI_C"/>
</dbReference>
<evidence type="ECO:0000256" key="9">
    <source>
        <dbReference type="HAMAP-Rule" id="MF_00435"/>
    </source>
</evidence>
<dbReference type="InterPro" id="IPR008927">
    <property type="entry name" value="6-PGluconate_DH-like_C_sf"/>
</dbReference>
<comment type="catalytic activity">
    <reaction evidence="9">
        <text>(2R,3R)-2,3-dihydroxy-3-methylpentanoate + NADP(+) = (S)-2-ethyl-2-hydroxy-3-oxobutanoate + NADPH + H(+)</text>
        <dbReference type="Rhea" id="RHEA:13493"/>
        <dbReference type="ChEBI" id="CHEBI:15378"/>
        <dbReference type="ChEBI" id="CHEBI:49256"/>
        <dbReference type="ChEBI" id="CHEBI:49258"/>
        <dbReference type="ChEBI" id="CHEBI:57783"/>
        <dbReference type="ChEBI" id="CHEBI:58349"/>
        <dbReference type="EC" id="1.1.1.86"/>
    </reaction>
</comment>
<evidence type="ECO:0000256" key="1">
    <source>
        <dbReference type="ARBA" id="ARBA00004864"/>
    </source>
</evidence>
<evidence type="ECO:0000256" key="5">
    <source>
        <dbReference type="ARBA" id="ARBA00022723"/>
    </source>
</evidence>
<dbReference type="PIRSF" id="PIRSF000116">
    <property type="entry name" value="IlvC_gammaproteo"/>
    <property type="match status" value="1"/>
</dbReference>
<feature type="domain" description="KARI N-terminal Rossmann" evidence="11">
    <location>
        <begin position="3"/>
        <end position="183"/>
    </location>
</feature>
<feature type="binding site" evidence="9">
    <location>
        <position position="54"/>
    </location>
    <ligand>
        <name>NADP(+)</name>
        <dbReference type="ChEBI" id="CHEBI:58349"/>
    </ligand>
</feature>
<evidence type="ECO:0000259" key="11">
    <source>
        <dbReference type="PROSITE" id="PS51850"/>
    </source>
</evidence>
<keyword evidence="7 9" id="KW-0560">Oxidoreductase</keyword>
<dbReference type="RefSeq" id="WP_118383759.1">
    <property type="nucleotide sequence ID" value="NZ_JAOQJV010000001.1"/>
</dbReference>
<feature type="binding site" evidence="9 10">
    <location>
        <position position="232"/>
    </location>
    <ligand>
        <name>Mg(2+)</name>
        <dbReference type="ChEBI" id="CHEBI:18420"/>
        <label>2</label>
    </ligand>
</feature>